<name>A0A9N9E640_9GLOM</name>
<sequence>SEYWCKVGYFLSCKVKSTESVQEAELYENFDFETDCIKSTLRQYKNRKKELDEKHQECLSNNQNKRLRKKATKTAKERKEQLARDRKRKCRKAGTSVNLRQESKRPVIAVTINQNIESIATASRNEENIVTTPQNTENDAEINRGRPRNAAKIL</sequence>
<protein>
    <submittedName>
        <fullName evidence="3">8998_t:CDS:1</fullName>
    </submittedName>
</protein>
<evidence type="ECO:0000256" key="1">
    <source>
        <dbReference type="SAM" id="Coils"/>
    </source>
</evidence>
<keyword evidence="4" id="KW-1185">Reference proteome</keyword>
<feature type="region of interest" description="Disordered" evidence="2">
    <location>
        <begin position="133"/>
        <end position="154"/>
    </location>
</feature>
<feature type="region of interest" description="Disordered" evidence="2">
    <location>
        <begin position="66"/>
        <end position="98"/>
    </location>
</feature>
<feature type="compositionally biased region" description="Basic residues" evidence="2">
    <location>
        <begin position="145"/>
        <end position="154"/>
    </location>
</feature>
<gene>
    <name evidence="3" type="ORF">DERYTH_LOCUS10740</name>
</gene>
<evidence type="ECO:0000313" key="3">
    <source>
        <dbReference type="EMBL" id="CAG8661511.1"/>
    </source>
</evidence>
<feature type="coiled-coil region" evidence="1">
    <location>
        <begin position="34"/>
        <end position="61"/>
    </location>
</feature>
<keyword evidence="1" id="KW-0175">Coiled coil</keyword>
<comment type="caution">
    <text evidence="3">The sequence shown here is derived from an EMBL/GenBank/DDBJ whole genome shotgun (WGS) entry which is preliminary data.</text>
</comment>
<organism evidence="3 4">
    <name type="scientific">Dentiscutata erythropus</name>
    <dbReference type="NCBI Taxonomy" id="1348616"/>
    <lineage>
        <taxon>Eukaryota</taxon>
        <taxon>Fungi</taxon>
        <taxon>Fungi incertae sedis</taxon>
        <taxon>Mucoromycota</taxon>
        <taxon>Glomeromycotina</taxon>
        <taxon>Glomeromycetes</taxon>
        <taxon>Diversisporales</taxon>
        <taxon>Gigasporaceae</taxon>
        <taxon>Dentiscutata</taxon>
    </lineage>
</organism>
<dbReference type="EMBL" id="CAJVPY010006376">
    <property type="protein sequence ID" value="CAG8661511.1"/>
    <property type="molecule type" value="Genomic_DNA"/>
</dbReference>
<feature type="non-terminal residue" evidence="3">
    <location>
        <position position="1"/>
    </location>
</feature>
<proteinExistence type="predicted"/>
<dbReference type="Proteomes" id="UP000789405">
    <property type="component" value="Unassembled WGS sequence"/>
</dbReference>
<reference evidence="3" key="1">
    <citation type="submission" date="2021-06" db="EMBL/GenBank/DDBJ databases">
        <authorList>
            <person name="Kallberg Y."/>
            <person name="Tangrot J."/>
            <person name="Rosling A."/>
        </authorList>
    </citation>
    <scope>NUCLEOTIDE SEQUENCE</scope>
    <source>
        <strain evidence="3">MA453B</strain>
    </source>
</reference>
<evidence type="ECO:0000256" key="2">
    <source>
        <dbReference type="SAM" id="MobiDB-lite"/>
    </source>
</evidence>
<evidence type="ECO:0000313" key="4">
    <source>
        <dbReference type="Proteomes" id="UP000789405"/>
    </source>
</evidence>
<feature type="compositionally biased region" description="Basic and acidic residues" evidence="2">
    <location>
        <begin position="74"/>
        <end position="84"/>
    </location>
</feature>
<accession>A0A9N9E640</accession>
<dbReference type="AlphaFoldDB" id="A0A9N9E640"/>
<dbReference type="OrthoDB" id="2471252at2759"/>